<protein>
    <recommendedName>
        <fullName evidence="1">AB hydrolase-1 domain-containing protein</fullName>
    </recommendedName>
</protein>
<dbReference type="InterPro" id="IPR052370">
    <property type="entry name" value="Meta-cleavage_hydrolase"/>
</dbReference>
<keyword evidence="3" id="KW-1185">Reference proteome</keyword>
<sequence>MPDLLFFGKSFTKRRGRSDAFQAECVREGLKKLGLKRYNLIGLSYGGYVAYRLAANYADEVEKLVIMSSGICYTEEQKEEHFRKIGNLSDLLLPQKPEDVRAMIKLSMHKTNPMKWMPDFIISEFINVMGNNHRKEKLELVEHLLAKKADTNPPVLTQETLLIWGDQDKVFPVSLAHQLQRHLGPKSRVEIIKDAGHAVNMESPDAVNSLLTSFLLGHS</sequence>
<dbReference type="InterPro" id="IPR000073">
    <property type="entry name" value="AB_hydrolase_1"/>
</dbReference>
<reference evidence="2 3" key="1">
    <citation type="journal article" date="2014" name="PLoS ONE">
        <title>Global Analysis of Gene Expression Profiles in Physic Nut (Jatropha curcas L.) Seedlings Exposed to Salt Stress.</title>
        <authorList>
            <person name="Zhang L."/>
            <person name="Zhang C."/>
            <person name="Wu P."/>
            <person name="Chen Y."/>
            <person name="Li M."/>
            <person name="Jiang H."/>
            <person name="Wu G."/>
        </authorList>
    </citation>
    <scope>NUCLEOTIDE SEQUENCE [LARGE SCALE GENOMIC DNA]</scope>
    <source>
        <strain evidence="3">cv. GZQX0401</strain>
        <tissue evidence="2">Young leaves</tissue>
    </source>
</reference>
<dbReference type="EMBL" id="KK914327">
    <property type="protein sequence ID" value="KDP40698.1"/>
    <property type="molecule type" value="Genomic_DNA"/>
</dbReference>
<dbReference type="PANTHER" id="PTHR43139">
    <property type="entry name" value="SI:DKEY-122A22.2"/>
    <property type="match status" value="1"/>
</dbReference>
<dbReference type="PRINTS" id="PR00111">
    <property type="entry name" value="ABHYDROLASE"/>
</dbReference>
<dbReference type="Proteomes" id="UP000027138">
    <property type="component" value="Unassembled WGS sequence"/>
</dbReference>
<evidence type="ECO:0000259" key="1">
    <source>
        <dbReference type="Pfam" id="PF12697"/>
    </source>
</evidence>
<dbReference type="PANTHER" id="PTHR43139:SF37">
    <property type="entry name" value="ALPHA_BETA-HYDROLASES SUPERFAMILY PROTEIN"/>
    <property type="match status" value="1"/>
</dbReference>
<evidence type="ECO:0000313" key="2">
    <source>
        <dbReference type="EMBL" id="KDP40698.1"/>
    </source>
</evidence>
<gene>
    <name evidence="2" type="ORF">JCGZ_24697</name>
</gene>
<name>A0A067L0H8_JATCU</name>
<accession>A0A067L0H8</accession>
<dbReference type="OrthoDB" id="6431331at2759"/>
<dbReference type="InterPro" id="IPR029058">
    <property type="entry name" value="AB_hydrolase_fold"/>
</dbReference>
<organism evidence="2 3">
    <name type="scientific">Jatropha curcas</name>
    <name type="common">Barbados nut</name>
    <dbReference type="NCBI Taxonomy" id="180498"/>
    <lineage>
        <taxon>Eukaryota</taxon>
        <taxon>Viridiplantae</taxon>
        <taxon>Streptophyta</taxon>
        <taxon>Embryophyta</taxon>
        <taxon>Tracheophyta</taxon>
        <taxon>Spermatophyta</taxon>
        <taxon>Magnoliopsida</taxon>
        <taxon>eudicotyledons</taxon>
        <taxon>Gunneridae</taxon>
        <taxon>Pentapetalae</taxon>
        <taxon>rosids</taxon>
        <taxon>fabids</taxon>
        <taxon>Malpighiales</taxon>
        <taxon>Euphorbiaceae</taxon>
        <taxon>Crotonoideae</taxon>
        <taxon>Jatropheae</taxon>
        <taxon>Jatropha</taxon>
    </lineage>
</organism>
<dbReference type="AlphaFoldDB" id="A0A067L0H8"/>
<evidence type="ECO:0000313" key="3">
    <source>
        <dbReference type="Proteomes" id="UP000027138"/>
    </source>
</evidence>
<feature type="domain" description="AB hydrolase-1" evidence="1">
    <location>
        <begin position="2"/>
        <end position="208"/>
    </location>
</feature>
<dbReference type="Gene3D" id="3.40.50.1820">
    <property type="entry name" value="alpha/beta hydrolase"/>
    <property type="match status" value="1"/>
</dbReference>
<dbReference type="STRING" id="180498.A0A067L0H8"/>
<dbReference type="Pfam" id="PF12697">
    <property type="entry name" value="Abhydrolase_6"/>
    <property type="match status" value="1"/>
</dbReference>
<dbReference type="SUPFAM" id="SSF53474">
    <property type="entry name" value="alpha/beta-Hydrolases"/>
    <property type="match status" value="1"/>
</dbReference>
<proteinExistence type="predicted"/>